<feature type="domain" description="MobA/VirD2-like nuclease" evidence="2">
    <location>
        <begin position="35"/>
        <end position="151"/>
    </location>
</feature>
<evidence type="ECO:0000313" key="3">
    <source>
        <dbReference type="EMBL" id="GGC33264.1"/>
    </source>
</evidence>
<protein>
    <submittedName>
        <fullName evidence="3">Mobilization protein</fullName>
    </submittedName>
</protein>
<evidence type="ECO:0000256" key="1">
    <source>
        <dbReference type="SAM" id="MobiDB-lite"/>
    </source>
</evidence>
<feature type="compositionally biased region" description="Basic residues" evidence="1">
    <location>
        <begin position="430"/>
        <end position="444"/>
    </location>
</feature>
<dbReference type="Pfam" id="PF03432">
    <property type="entry name" value="Relaxase"/>
    <property type="match status" value="1"/>
</dbReference>
<keyword evidence="4" id="KW-1185">Reference proteome</keyword>
<gene>
    <name evidence="3" type="ORF">GCM10011386_26680</name>
</gene>
<organism evidence="3 4">
    <name type="scientific">Parapedobacter defluvii</name>
    <dbReference type="NCBI Taxonomy" id="2045106"/>
    <lineage>
        <taxon>Bacteria</taxon>
        <taxon>Pseudomonadati</taxon>
        <taxon>Bacteroidota</taxon>
        <taxon>Sphingobacteriia</taxon>
        <taxon>Sphingobacteriales</taxon>
        <taxon>Sphingobacteriaceae</taxon>
        <taxon>Parapedobacter</taxon>
    </lineage>
</organism>
<dbReference type="EMBL" id="BMIK01000009">
    <property type="protein sequence ID" value="GGC33264.1"/>
    <property type="molecule type" value="Genomic_DNA"/>
</dbReference>
<comment type="caution">
    <text evidence="3">The sequence shown here is derived from an EMBL/GenBank/DDBJ whole genome shotgun (WGS) entry which is preliminary data.</text>
</comment>
<accession>A0ABQ1M5W1</accession>
<sequence>MVTKIISGKSIRGLLNYNEHKVTEGDAELIMASLFGTELDKLSFNAKLERFENLTKLSPQVRTNALHIMLNFDTSEKLDHTTLQKIADTYMGKIGLGDQPYLVYLHKDVSHQHLHIVTTTIQPDGKPINIHNIGKALSEPARKEIERKFRLVPAESKQRERVDAIKAIDPEKAQYGRTPTKRAISNVVSAVVRSYKFTSLAELNAVLSQYNVVADRGKEDTDMYKHRGLVYSIIDAEGNRIGIPFKASVLPYKPTLDHLEKKFERNAEKRNLHKDDFKQRIDKVMDGYTQFTKATFISELAKQGIHAVFRQNEQGRIYGITYVDNSHKTVFNGSDLGKVYTAKAITEKLAHADMAVTTKQGQQRGKETDSKKQGQRQQQKTYLRPAVTPTNYLQTVLAKHQPPKQKVDDGKGLLDIALAKTAPDYAPAIPKRKKKRRKGFRFSG</sequence>
<evidence type="ECO:0000313" key="4">
    <source>
        <dbReference type="Proteomes" id="UP000597338"/>
    </source>
</evidence>
<reference evidence="4" key="1">
    <citation type="journal article" date="2019" name="Int. J. Syst. Evol. Microbiol.">
        <title>The Global Catalogue of Microorganisms (GCM) 10K type strain sequencing project: providing services to taxonomists for standard genome sequencing and annotation.</title>
        <authorList>
            <consortium name="The Broad Institute Genomics Platform"/>
            <consortium name="The Broad Institute Genome Sequencing Center for Infectious Disease"/>
            <person name="Wu L."/>
            <person name="Ma J."/>
        </authorList>
    </citation>
    <scope>NUCLEOTIDE SEQUENCE [LARGE SCALE GENOMIC DNA]</scope>
    <source>
        <strain evidence="4">CGMCC 1.15342</strain>
    </source>
</reference>
<dbReference type="Proteomes" id="UP000597338">
    <property type="component" value="Unassembled WGS sequence"/>
</dbReference>
<feature type="region of interest" description="Disordered" evidence="1">
    <location>
        <begin position="424"/>
        <end position="444"/>
    </location>
</feature>
<name>A0ABQ1M5W1_9SPHI</name>
<evidence type="ECO:0000259" key="2">
    <source>
        <dbReference type="Pfam" id="PF03432"/>
    </source>
</evidence>
<dbReference type="RefSeq" id="WP_188751508.1">
    <property type="nucleotide sequence ID" value="NZ_BMIK01000009.1"/>
</dbReference>
<proteinExistence type="predicted"/>
<dbReference type="InterPro" id="IPR005094">
    <property type="entry name" value="Endonuclease_MobA/VirD2"/>
</dbReference>
<feature type="region of interest" description="Disordered" evidence="1">
    <location>
        <begin position="357"/>
        <end position="385"/>
    </location>
</feature>